<dbReference type="Pfam" id="PF00534">
    <property type="entry name" value="Glycos_transf_1"/>
    <property type="match status" value="1"/>
</dbReference>
<gene>
    <name evidence="4" type="ordered locus">Arcve_0567</name>
</gene>
<evidence type="ECO:0000256" key="1">
    <source>
        <dbReference type="ARBA" id="ARBA00022679"/>
    </source>
</evidence>
<proteinExistence type="predicted"/>
<dbReference type="STRING" id="693661.Arcve_0567"/>
<keyword evidence="5" id="KW-1185">Reference proteome</keyword>
<dbReference type="Gene3D" id="3.40.50.2000">
    <property type="entry name" value="Glycogen Phosphorylase B"/>
    <property type="match status" value="2"/>
</dbReference>
<sequence length="383" mass="44155">MKPRTIAIFGPSRRFLSGISYYTIRLSNALAEFVDVKAVLFRNMLPKRLFPGWRRVGEDLTKLEFSGKVNVYEILDWYNPFTWVKAYSIAKQTDAIVFQWWTSSVAHMYLAIELLNKLSGKKPVVMEFHEVVDPLEGSILPIRIYSRIMGKLIRKLASHYVVHSEEDREQISRIYKIPKEKISVIPHGIYDHYEKVDNAKKRLGINEEFVILFFGLLRPYKGVKYLLKAFEMLPEDMIKKSRLLIVGETWEDRESVKIAEESLYRDKITIVNRYVPDSEVSLYFSASDLVILPYTRASQSGVAHIAMSFGLPIIATKVGGLKEALSGYAGTHFIEPKSAESIARTIERVYAGKYKNYPPPENLRWSNVAKKWIQLLESISARF</sequence>
<dbReference type="PANTHER" id="PTHR46401">
    <property type="entry name" value="GLYCOSYLTRANSFERASE WBBK-RELATED"/>
    <property type="match status" value="1"/>
</dbReference>
<evidence type="ECO:0000313" key="4">
    <source>
        <dbReference type="EMBL" id="AEA46590.1"/>
    </source>
</evidence>
<dbReference type="AlphaFoldDB" id="F2KQM8"/>
<dbReference type="Proteomes" id="UP000008136">
    <property type="component" value="Chromosome"/>
</dbReference>
<dbReference type="InterPro" id="IPR001296">
    <property type="entry name" value="Glyco_trans_1"/>
</dbReference>
<feature type="domain" description="Glycosyl transferase family 1" evidence="2">
    <location>
        <begin position="198"/>
        <end position="371"/>
    </location>
</feature>
<dbReference type="eggNOG" id="arCOG01415">
    <property type="taxonomic scope" value="Archaea"/>
</dbReference>
<dbReference type="HOGENOM" id="CLU_009583_6_2_2"/>
<keyword evidence="1 4" id="KW-0808">Transferase</keyword>
<dbReference type="GeneID" id="10393663"/>
<evidence type="ECO:0000259" key="2">
    <source>
        <dbReference type="Pfam" id="PF00534"/>
    </source>
</evidence>
<dbReference type="SUPFAM" id="SSF53756">
    <property type="entry name" value="UDP-Glycosyltransferase/glycogen phosphorylase"/>
    <property type="match status" value="1"/>
</dbReference>
<dbReference type="EMBL" id="CP002588">
    <property type="protein sequence ID" value="AEA46590.1"/>
    <property type="molecule type" value="Genomic_DNA"/>
</dbReference>
<evidence type="ECO:0000313" key="5">
    <source>
        <dbReference type="Proteomes" id="UP000008136"/>
    </source>
</evidence>
<dbReference type="InterPro" id="IPR028098">
    <property type="entry name" value="Glyco_trans_4-like_N"/>
</dbReference>
<organism evidence="4 5">
    <name type="scientific">Archaeoglobus veneficus (strain DSM 11195 / SNP6)</name>
    <dbReference type="NCBI Taxonomy" id="693661"/>
    <lineage>
        <taxon>Archaea</taxon>
        <taxon>Methanobacteriati</taxon>
        <taxon>Methanobacteriota</taxon>
        <taxon>Archaeoglobi</taxon>
        <taxon>Archaeoglobales</taxon>
        <taxon>Archaeoglobaceae</taxon>
        <taxon>Archaeoglobus</taxon>
    </lineage>
</organism>
<protein>
    <submittedName>
        <fullName evidence="4">Glycosyl transferase group 1</fullName>
    </submittedName>
</protein>
<evidence type="ECO:0000259" key="3">
    <source>
        <dbReference type="Pfam" id="PF13439"/>
    </source>
</evidence>
<reference evidence="4 5" key="1">
    <citation type="submission" date="2011-03" db="EMBL/GenBank/DDBJ databases">
        <title>The complete genome of Archaeoglobus veneficus SNP6.</title>
        <authorList>
            <consortium name="US DOE Joint Genome Institute (JGI-PGF)"/>
            <person name="Lucas S."/>
            <person name="Copeland A."/>
            <person name="Lapidus A."/>
            <person name="Bruce D."/>
            <person name="Goodwin L."/>
            <person name="Pitluck S."/>
            <person name="Kyrpides N."/>
            <person name="Mavromatis K."/>
            <person name="Pagani I."/>
            <person name="Ivanova N."/>
            <person name="Mikhailova N."/>
            <person name="Lu M."/>
            <person name="Detter J.C."/>
            <person name="Tapia R."/>
            <person name="Han C."/>
            <person name="Land M."/>
            <person name="Hauser L."/>
            <person name="Markowitz V."/>
            <person name="Cheng J.-F."/>
            <person name="Hugenholtz P."/>
            <person name="Woyke T."/>
            <person name="Wu D."/>
            <person name="Spring S."/>
            <person name="Brambilla E."/>
            <person name="Klenk H.-P."/>
            <person name="Eisen J.A."/>
        </authorList>
    </citation>
    <scope>NUCLEOTIDE SEQUENCE [LARGE SCALE GENOMIC DNA]</scope>
    <source>
        <strain evidence="5">SNP6</strain>
    </source>
</reference>
<dbReference type="OrthoDB" id="131038at2157"/>
<name>F2KQM8_ARCVS</name>
<dbReference type="KEGG" id="ave:Arcve_0567"/>
<accession>F2KQM8</accession>
<feature type="domain" description="Glycosyltransferase subfamily 4-like N-terminal" evidence="3">
    <location>
        <begin position="17"/>
        <end position="189"/>
    </location>
</feature>
<dbReference type="PANTHER" id="PTHR46401:SF2">
    <property type="entry name" value="GLYCOSYLTRANSFERASE WBBK-RELATED"/>
    <property type="match status" value="1"/>
</dbReference>
<dbReference type="GO" id="GO:0016757">
    <property type="term" value="F:glycosyltransferase activity"/>
    <property type="evidence" value="ECO:0007669"/>
    <property type="project" value="InterPro"/>
</dbReference>
<dbReference type="Pfam" id="PF13439">
    <property type="entry name" value="Glyco_transf_4"/>
    <property type="match status" value="1"/>
</dbReference>
<dbReference type="RefSeq" id="WP_013683264.1">
    <property type="nucleotide sequence ID" value="NC_015320.1"/>
</dbReference>